<dbReference type="CTD" id="20323188"/>
<protein>
    <recommendedName>
        <fullName evidence="4">Retrotransposon gag domain-containing protein</fullName>
    </recommendedName>
</protein>
<keyword evidence="1" id="KW-0472">Membrane</keyword>
<dbReference type="STRING" id="6198.A0A074Z767"/>
<dbReference type="RefSeq" id="XP_009173233.1">
    <property type="nucleotide sequence ID" value="XM_009174969.1"/>
</dbReference>
<sequence>MVNKAKKVANVTSTVVEGTRSYLGFLAVRLVGPKETLLTHALLDSGSYTTLIMAGVAKQLGIEREAARVEVPWLNGPDIKDTMTVSFIMQPLHDDVDYNICEFLTNPAYRISIGELEEFTANGDSWNQYVEWVNFYFLANQITDHQRQIYILLAICIWATCSLIRFEFSKYEYFDDLVSVISEHYNPKTYVIVRRFNFNTRVQKEGKSIADFVSELQLLTEHCSYANIRDDILRDRLVLGMRNGCRQQCSLVDSKSNLEPAYITAVALKAAENNSTLLQSVQSTVTSELMDSSSQANRLQQSPNRTQFACNRFGGRHTHPKDCRRTETTCNRREKSGHLTKVCRSAPAFETNPAITNQVTRSETTEYIFDAAASINRVQPP</sequence>
<keyword evidence="1" id="KW-1133">Transmembrane helix</keyword>
<organism evidence="2 3">
    <name type="scientific">Opisthorchis viverrini</name>
    <name type="common">Southeast Asian liver fluke</name>
    <dbReference type="NCBI Taxonomy" id="6198"/>
    <lineage>
        <taxon>Eukaryota</taxon>
        <taxon>Metazoa</taxon>
        <taxon>Spiralia</taxon>
        <taxon>Lophotrochozoa</taxon>
        <taxon>Platyhelminthes</taxon>
        <taxon>Trematoda</taxon>
        <taxon>Digenea</taxon>
        <taxon>Opisthorchiida</taxon>
        <taxon>Opisthorchiata</taxon>
        <taxon>Opisthorchiidae</taxon>
        <taxon>Opisthorchis</taxon>
    </lineage>
</organism>
<dbReference type="OrthoDB" id="10064127at2759"/>
<reference evidence="2 3" key="1">
    <citation type="submission" date="2013-11" db="EMBL/GenBank/DDBJ databases">
        <title>Opisthorchis viverrini - life in the bile duct.</title>
        <authorList>
            <person name="Young N.D."/>
            <person name="Nagarajan N."/>
            <person name="Lin S.J."/>
            <person name="Korhonen P.K."/>
            <person name="Jex A.R."/>
            <person name="Hall R.S."/>
            <person name="Safavi-Hemami H."/>
            <person name="Kaewkong W."/>
            <person name="Bertrand D."/>
            <person name="Gao S."/>
            <person name="Seet Q."/>
            <person name="Wongkham S."/>
            <person name="Teh B.T."/>
            <person name="Wongkham C."/>
            <person name="Intapan P.M."/>
            <person name="Maleewong W."/>
            <person name="Yang X."/>
            <person name="Hu M."/>
            <person name="Wang Z."/>
            <person name="Hofmann A."/>
            <person name="Sternberg P.W."/>
            <person name="Tan P."/>
            <person name="Wang J."/>
            <person name="Gasser R.B."/>
        </authorList>
    </citation>
    <scope>NUCLEOTIDE SEQUENCE [LARGE SCALE GENOMIC DNA]</scope>
</reference>
<keyword evidence="1" id="KW-0812">Transmembrane</keyword>
<dbReference type="PANTHER" id="PTHR33198">
    <property type="entry name" value="ANK_REP_REGION DOMAIN-CONTAINING PROTEIN-RELATED"/>
    <property type="match status" value="1"/>
</dbReference>
<gene>
    <name evidence="2" type="ORF">T265_09009</name>
</gene>
<dbReference type="GeneID" id="20323188"/>
<evidence type="ECO:0000313" key="2">
    <source>
        <dbReference type="EMBL" id="KER23031.1"/>
    </source>
</evidence>
<feature type="transmembrane region" description="Helical" evidence="1">
    <location>
        <begin position="149"/>
        <end position="166"/>
    </location>
</feature>
<name>A0A074Z767_OPIVI</name>
<evidence type="ECO:0000313" key="3">
    <source>
        <dbReference type="Proteomes" id="UP000054324"/>
    </source>
</evidence>
<dbReference type="EMBL" id="KL596868">
    <property type="protein sequence ID" value="KER23031.1"/>
    <property type="molecule type" value="Genomic_DNA"/>
</dbReference>
<keyword evidence="3" id="KW-1185">Reference proteome</keyword>
<accession>A0A074Z767</accession>
<evidence type="ECO:0008006" key="4">
    <source>
        <dbReference type="Google" id="ProtNLM"/>
    </source>
</evidence>
<dbReference type="Proteomes" id="UP000054324">
    <property type="component" value="Unassembled WGS sequence"/>
</dbReference>
<dbReference type="KEGG" id="ovi:T265_09009"/>
<dbReference type="PANTHER" id="PTHR33198:SF19">
    <property type="entry name" value="CCHC-TYPE DOMAIN-CONTAINING PROTEIN"/>
    <property type="match status" value="1"/>
</dbReference>
<dbReference type="AlphaFoldDB" id="A0A074Z767"/>
<proteinExistence type="predicted"/>
<evidence type="ECO:0000256" key="1">
    <source>
        <dbReference type="SAM" id="Phobius"/>
    </source>
</evidence>